<name>A0A848F9D2_9BURK</name>
<dbReference type="Proteomes" id="UP000574067">
    <property type="component" value="Unassembled WGS sequence"/>
</dbReference>
<dbReference type="Gene3D" id="3.40.190.10">
    <property type="entry name" value="Periplasmic binding protein-like II"/>
    <property type="match status" value="2"/>
</dbReference>
<evidence type="ECO:0000313" key="2">
    <source>
        <dbReference type="Proteomes" id="UP000574067"/>
    </source>
</evidence>
<proteinExistence type="predicted"/>
<gene>
    <name evidence="1" type="ORF">HHL10_17380</name>
</gene>
<evidence type="ECO:0000313" key="1">
    <source>
        <dbReference type="EMBL" id="NML16757.1"/>
    </source>
</evidence>
<keyword evidence="2" id="KW-1185">Reference proteome</keyword>
<sequence>MSKLQLSVAMGDYDRTRALFDGRVQIDGVDPVYMLLSPEEMFFRAMRSQDFDITELSFSSYLVKHSKGECPYIAVPVFLSRAFRHTSIYVRKDRIQRPEDLKGRRVGLPEYQLTANVWARSILQDDFGVAPEDVTWVRGGIDTPGRPEKIKLQLPPGVRIEEAPAGTTISELLDQGEIDGFIGPRPPSAHILRRNPNIGWLFDDPTAVAKDYYRRTGVFPIMHVVGIRKELAAAHPWLPGAVLKAFTQSKAAALELLSDTSATKVTLPFVEEQLKAARESMGEDYWSYGVAAARRTLETFVRHHHAQGLSARLMAVEELFHPATYESYSI</sequence>
<dbReference type="EMBL" id="JABBFW010000012">
    <property type="protein sequence ID" value="NML16757.1"/>
    <property type="molecule type" value="Genomic_DNA"/>
</dbReference>
<protein>
    <submittedName>
        <fullName evidence="1">ABC transporter substrate-binding protein</fullName>
    </submittedName>
</protein>
<accession>A0A848F9D2</accession>
<reference evidence="1 2" key="1">
    <citation type="submission" date="2020-04" db="EMBL/GenBank/DDBJ databases">
        <title>Azohydromonas sp. isolated from soil.</title>
        <authorList>
            <person name="Dahal R.H."/>
        </authorList>
    </citation>
    <scope>NUCLEOTIDE SEQUENCE [LARGE SCALE GENOMIC DNA]</scope>
    <source>
        <strain evidence="1 2">G-1-1-14</strain>
    </source>
</reference>
<dbReference type="SUPFAM" id="SSF53850">
    <property type="entry name" value="Periplasmic binding protein-like II"/>
    <property type="match status" value="1"/>
</dbReference>
<comment type="caution">
    <text evidence="1">The sequence shown here is derived from an EMBL/GenBank/DDBJ whole genome shotgun (WGS) entry which is preliminary data.</text>
</comment>
<dbReference type="AlphaFoldDB" id="A0A848F9D2"/>
<dbReference type="RefSeq" id="WP_169161654.1">
    <property type="nucleotide sequence ID" value="NZ_JABBFW010000012.1"/>
</dbReference>
<organism evidence="1 2">
    <name type="scientific">Azohydromonas caseinilytica</name>
    <dbReference type="NCBI Taxonomy" id="2728836"/>
    <lineage>
        <taxon>Bacteria</taxon>
        <taxon>Pseudomonadati</taxon>
        <taxon>Pseudomonadota</taxon>
        <taxon>Betaproteobacteria</taxon>
        <taxon>Burkholderiales</taxon>
        <taxon>Sphaerotilaceae</taxon>
        <taxon>Azohydromonas</taxon>
    </lineage>
</organism>